<dbReference type="Proteomes" id="UP000003604">
    <property type="component" value="Unassembled WGS sequence"/>
</dbReference>
<comment type="caution">
    <text evidence="1">The sequence shown here is derived from an EMBL/GenBank/DDBJ whole genome shotgun (WGS) entry which is preliminary data.</text>
</comment>
<proteinExistence type="predicted"/>
<protein>
    <submittedName>
        <fullName evidence="1">Uncharacterized protein</fullName>
    </submittedName>
</protein>
<gene>
    <name evidence="1" type="ORF">VHA_002566</name>
</gene>
<evidence type="ECO:0000313" key="1">
    <source>
        <dbReference type="EMBL" id="EEY70709.1"/>
    </source>
</evidence>
<dbReference type="EMBL" id="ADAQ01000013">
    <property type="protein sequence ID" value="EEY70709.1"/>
    <property type="molecule type" value="Genomic_DNA"/>
</dbReference>
<reference evidence="1 2" key="1">
    <citation type="submission" date="2009-10" db="EMBL/GenBank/DDBJ databases">
        <authorList>
            <consortium name="Los Alamos National Laboratory (LANL)"/>
            <consortium name="National Microbial Pathogen Data Resource (NMPDR)"/>
            <person name="Saunders E.H."/>
            <person name="Munk A.C."/>
            <person name="Tapia R."/>
            <person name="Green L."/>
            <person name="Rogers Y."/>
            <person name="Detter J.C."/>
            <person name="Bruce D."/>
            <person name="Brettin T.S."/>
            <person name="Colwell R.R."/>
            <person name="Huq A."/>
            <person name="Grim C.J."/>
            <person name="Hasan N.A."/>
            <person name="Bartels D."/>
            <person name="Vonstein V."/>
        </authorList>
    </citation>
    <scope>NUCLEOTIDE SEQUENCE [LARGE SCALE GENOMIC DNA]</scope>
    <source>
        <strain evidence="1 2">CIP 101886</strain>
    </source>
</reference>
<organism evidence="1 2">
    <name type="scientific">Grimontia hollisae CIP 101886</name>
    <dbReference type="NCBI Taxonomy" id="675812"/>
    <lineage>
        <taxon>Bacteria</taxon>
        <taxon>Pseudomonadati</taxon>
        <taxon>Pseudomonadota</taxon>
        <taxon>Gammaproteobacteria</taxon>
        <taxon>Vibrionales</taxon>
        <taxon>Vibrionaceae</taxon>
        <taxon>Grimontia</taxon>
    </lineage>
</organism>
<dbReference type="AlphaFoldDB" id="D0I9Z1"/>
<evidence type="ECO:0000313" key="2">
    <source>
        <dbReference type="Proteomes" id="UP000003604"/>
    </source>
</evidence>
<name>D0I9Z1_GRIHO</name>
<sequence length="38" mass="4439">MSITGGCISQQIRVFKRVTDLVIRQYFKNFTGKKVKTF</sequence>
<keyword evidence="2" id="KW-1185">Reference proteome</keyword>
<accession>D0I9Z1</accession>